<feature type="compositionally biased region" description="Basic and acidic residues" evidence="1">
    <location>
        <begin position="122"/>
        <end position="133"/>
    </location>
</feature>
<comment type="caution">
    <text evidence="3">The sequence shown here is derived from an EMBL/GenBank/DDBJ whole genome shotgun (WGS) entry which is preliminary data.</text>
</comment>
<proteinExistence type="predicted"/>
<sequence>MAIQIIVVASIVLTPFVIGIIGGIFSWGRDATHMPLAWRSPVDPVFNEEKKGEKLAMDQVDELLKEASSTTPLVVDYGNSTPTPEMDKGIDDLLKAVLNDGGIEEIKTEGDEGLSLDNQDTDSSKGDSTKDSLHTFSLEKTQEPIVSETKLVENGEDCNEEPRNSPSQGSEELQITDLKNSNVIPFNSSVSPNVQSLNTQEDDRFVEPIDMDFPMDYVPISIPMKDYQAIAKRYGTSIASQVTTTPGNGATGTMDVMIGRLVKNVVGYVLKYGDYHIPLKGKFPVDQEGNVLLVMGQFQSPDQFYVSQSIDPESLINSNLPVFEMIV</sequence>
<keyword evidence="2" id="KW-0812">Transmembrane</keyword>
<evidence type="ECO:0000313" key="4">
    <source>
        <dbReference type="Proteomes" id="UP001519343"/>
    </source>
</evidence>
<dbReference type="EMBL" id="JAGGKT010000004">
    <property type="protein sequence ID" value="MBP1932035.1"/>
    <property type="molecule type" value="Genomic_DNA"/>
</dbReference>
<gene>
    <name evidence="3" type="ORF">J2Z37_002036</name>
</gene>
<evidence type="ECO:0000256" key="2">
    <source>
        <dbReference type="SAM" id="Phobius"/>
    </source>
</evidence>
<feature type="compositionally biased region" description="Polar residues" evidence="1">
    <location>
        <begin position="164"/>
        <end position="173"/>
    </location>
</feature>
<name>A0ABS4GQ93_9BACL</name>
<keyword evidence="2" id="KW-1133">Transmembrane helix</keyword>
<keyword evidence="2" id="KW-0472">Membrane</keyword>
<feature type="transmembrane region" description="Helical" evidence="2">
    <location>
        <begin position="6"/>
        <end position="27"/>
    </location>
</feature>
<evidence type="ECO:0000256" key="1">
    <source>
        <dbReference type="SAM" id="MobiDB-lite"/>
    </source>
</evidence>
<organism evidence="3 4">
    <name type="scientific">Ammoniphilus resinae</name>
    <dbReference type="NCBI Taxonomy" id="861532"/>
    <lineage>
        <taxon>Bacteria</taxon>
        <taxon>Bacillati</taxon>
        <taxon>Bacillota</taxon>
        <taxon>Bacilli</taxon>
        <taxon>Bacillales</taxon>
        <taxon>Paenibacillaceae</taxon>
        <taxon>Aneurinibacillus group</taxon>
        <taxon>Ammoniphilus</taxon>
    </lineage>
</organism>
<keyword evidence="4" id="KW-1185">Reference proteome</keyword>
<evidence type="ECO:0000313" key="3">
    <source>
        <dbReference type="EMBL" id="MBP1932035.1"/>
    </source>
</evidence>
<dbReference type="RefSeq" id="WP_209810089.1">
    <property type="nucleotide sequence ID" value="NZ_JAGGKT010000004.1"/>
</dbReference>
<reference evidence="3 4" key="1">
    <citation type="submission" date="2021-03" db="EMBL/GenBank/DDBJ databases">
        <title>Genomic Encyclopedia of Type Strains, Phase IV (KMG-IV): sequencing the most valuable type-strain genomes for metagenomic binning, comparative biology and taxonomic classification.</title>
        <authorList>
            <person name="Goeker M."/>
        </authorList>
    </citation>
    <scope>NUCLEOTIDE SEQUENCE [LARGE SCALE GENOMIC DNA]</scope>
    <source>
        <strain evidence="3 4">DSM 24738</strain>
    </source>
</reference>
<protein>
    <submittedName>
        <fullName evidence="3">Uncharacterized protein</fullName>
    </submittedName>
</protein>
<feature type="region of interest" description="Disordered" evidence="1">
    <location>
        <begin position="108"/>
        <end position="173"/>
    </location>
</feature>
<accession>A0ABS4GQ93</accession>
<dbReference type="Proteomes" id="UP001519343">
    <property type="component" value="Unassembled WGS sequence"/>
</dbReference>